<gene>
    <name evidence="2" type="ORF">THAOC_05180</name>
</gene>
<proteinExistence type="predicted"/>
<protein>
    <submittedName>
        <fullName evidence="2">Uncharacterized protein</fullName>
    </submittedName>
</protein>
<keyword evidence="1" id="KW-0812">Transmembrane</keyword>
<keyword evidence="1" id="KW-1133">Transmembrane helix</keyword>
<dbReference type="Proteomes" id="UP000266841">
    <property type="component" value="Unassembled WGS sequence"/>
</dbReference>
<feature type="transmembrane region" description="Helical" evidence="1">
    <location>
        <begin position="127"/>
        <end position="148"/>
    </location>
</feature>
<feature type="transmembrane region" description="Helical" evidence="1">
    <location>
        <begin position="154"/>
        <end position="172"/>
    </location>
</feature>
<comment type="caution">
    <text evidence="2">The sequence shown here is derived from an EMBL/GenBank/DDBJ whole genome shotgun (WGS) entry which is preliminary data.</text>
</comment>
<dbReference type="eggNOG" id="ENOG502SIVP">
    <property type="taxonomic scope" value="Eukaryota"/>
</dbReference>
<organism evidence="2 3">
    <name type="scientific">Thalassiosira oceanica</name>
    <name type="common">Marine diatom</name>
    <dbReference type="NCBI Taxonomy" id="159749"/>
    <lineage>
        <taxon>Eukaryota</taxon>
        <taxon>Sar</taxon>
        <taxon>Stramenopiles</taxon>
        <taxon>Ochrophyta</taxon>
        <taxon>Bacillariophyta</taxon>
        <taxon>Coscinodiscophyceae</taxon>
        <taxon>Thalassiosirophycidae</taxon>
        <taxon>Thalassiosirales</taxon>
        <taxon>Thalassiosiraceae</taxon>
        <taxon>Thalassiosira</taxon>
    </lineage>
</organism>
<sequence>MPAIVLYTFLWHGDDIAEAWPDVFDLSYIGSLTYFEGGWNGSVFGCSVILYLTWWTFYVSFMLLIGLDLPKKKTIDGVTQSEPRWDTVFHSTMRGGACVALGRTFRGRSREESLRQMEENSFDLTDFGIYMGMHAVGAVMATALIGYGCFTNQIFHRLTIVLVVVLGVVRGAKRYTYYATMMYSRALQKEFESTEEHNFWLCVQQLDLLSVLQMFWLMAGPGTASSRVEEYPAPVPQQLLHRHVVPRHEAVPSEPPVPRHRPPVLLPVPVEQLLVPVHVPRRQDEYRVVVRLEARVRLVRVLQHVDQGEQADLRHDPAAVGLDLLPERAGEADRHGRPDRIGPVALQGIERRVLELEVHAVSHQDRQGELPDHPGGPVGRPTYQHRVVVRTAPPQPPVDLLVRPVQDVVLPELARAPRHRVGVRLVLRVDLRPGLTAVLGKHPLLGEPPRQEDESPVLDAPVLDDAVVFV</sequence>
<dbReference type="EMBL" id="AGNL01004695">
    <property type="protein sequence ID" value="EJK73207.1"/>
    <property type="molecule type" value="Genomic_DNA"/>
</dbReference>
<reference evidence="2 3" key="1">
    <citation type="journal article" date="2012" name="Genome Biol.">
        <title>Genome and low-iron response of an oceanic diatom adapted to chronic iron limitation.</title>
        <authorList>
            <person name="Lommer M."/>
            <person name="Specht M."/>
            <person name="Roy A.S."/>
            <person name="Kraemer L."/>
            <person name="Andreson R."/>
            <person name="Gutowska M.A."/>
            <person name="Wolf J."/>
            <person name="Bergner S.V."/>
            <person name="Schilhabel M.B."/>
            <person name="Klostermeier U.C."/>
            <person name="Beiko R.G."/>
            <person name="Rosenstiel P."/>
            <person name="Hippler M."/>
            <person name="Laroche J."/>
        </authorList>
    </citation>
    <scope>NUCLEOTIDE SEQUENCE [LARGE SCALE GENOMIC DNA]</scope>
    <source>
        <strain evidence="2 3">CCMP1005</strain>
    </source>
</reference>
<name>K0TN61_THAOC</name>
<keyword evidence="3" id="KW-1185">Reference proteome</keyword>
<accession>K0TN61</accession>
<evidence type="ECO:0000256" key="1">
    <source>
        <dbReference type="SAM" id="Phobius"/>
    </source>
</evidence>
<feature type="transmembrane region" description="Helical" evidence="1">
    <location>
        <begin position="43"/>
        <end position="65"/>
    </location>
</feature>
<dbReference type="AlphaFoldDB" id="K0TN61"/>
<evidence type="ECO:0000313" key="2">
    <source>
        <dbReference type="EMBL" id="EJK73207.1"/>
    </source>
</evidence>
<evidence type="ECO:0000313" key="3">
    <source>
        <dbReference type="Proteomes" id="UP000266841"/>
    </source>
</evidence>
<dbReference type="OrthoDB" id="45838at2759"/>
<keyword evidence="1" id="KW-0472">Membrane</keyword>